<dbReference type="InterPro" id="IPR012413">
    <property type="entry name" value="BA14K"/>
</dbReference>
<comment type="subcellular location">
    <subcellularLocation>
        <location evidence="1">Membrane</location>
        <topology evidence="1">Single-pass membrane protein</topology>
    </subcellularLocation>
</comment>
<gene>
    <name evidence="8" type="ordered locus">SFHH103_01771</name>
</gene>
<dbReference type="Pfam" id="PF07886">
    <property type="entry name" value="BA14K"/>
    <property type="match status" value="1"/>
</dbReference>
<dbReference type="Proteomes" id="UP000007735">
    <property type="component" value="Chromosome"/>
</dbReference>
<dbReference type="STRING" id="1117943.SFHH103_01771"/>
<dbReference type="PATRIC" id="fig|380.5.peg.1881"/>
<dbReference type="GO" id="GO:0030246">
    <property type="term" value="F:carbohydrate binding"/>
    <property type="evidence" value="ECO:0007669"/>
    <property type="project" value="UniProtKB-KW"/>
</dbReference>
<organism evidence="8 9">
    <name type="scientific">Sinorhizobium fredii (strain HH103)</name>
    <dbReference type="NCBI Taxonomy" id="1117943"/>
    <lineage>
        <taxon>Bacteria</taxon>
        <taxon>Pseudomonadati</taxon>
        <taxon>Pseudomonadota</taxon>
        <taxon>Alphaproteobacteria</taxon>
        <taxon>Hyphomicrobiales</taxon>
        <taxon>Rhizobiaceae</taxon>
        <taxon>Sinorhizobium/Ensifer group</taxon>
        <taxon>Sinorhizobium</taxon>
    </lineage>
</organism>
<reference evidence="8 9" key="1">
    <citation type="journal article" date="2012" name="J. Bacteriol.">
        <title>Genome sequence of the soybean symbiont Sinorhizobium fredii HH103.</title>
        <authorList>
            <person name="Weidner S."/>
            <person name="Becker A."/>
            <person name="Bonilla I."/>
            <person name="Jaenicke S."/>
            <person name="Lloret J."/>
            <person name="Margaret I."/>
            <person name="Puhler A."/>
            <person name="Ruiz-Sainz J.E."/>
            <person name="Schneiker-Bekel S."/>
            <person name="Szczepanowski R."/>
            <person name="Vinardell J.M."/>
            <person name="Zehner S."/>
            <person name="Gottfert M."/>
        </authorList>
    </citation>
    <scope>NUCLEOTIDE SEQUENCE [LARGE SCALE GENOMIC DNA]</scope>
    <source>
        <strain evidence="8 9">HH103</strain>
    </source>
</reference>
<dbReference type="GO" id="GO:0016020">
    <property type="term" value="C:membrane"/>
    <property type="evidence" value="ECO:0007669"/>
    <property type="project" value="UniProtKB-SubCell"/>
</dbReference>
<evidence type="ECO:0000256" key="6">
    <source>
        <dbReference type="ARBA" id="ARBA00025321"/>
    </source>
</evidence>
<name>G9A7N8_SINF1</name>
<proteinExistence type="inferred from homology"/>
<evidence type="ECO:0000256" key="3">
    <source>
        <dbReference type="ARBA" id="ARBA00020552"/>
    </source>
</evidence>
<comment type="similarity">
    <text evidence="2">Belongs to the BA14k family.</text>
</comment>
<keyword evidence="4" id="KW-1003">Cell membrane</keyword>
<keyword evidence="5" id="KW-0430">Lectin</keyword>
<dbReference type="HOGENOM" id="CLU_1160327_0_0_5"/>
<keyword evidence="7" id="KW-0812">Transmembrane</keyword>
<evidence type="ECO:0000313" key="9">
    <source>
        <dbReference type="Proteomes" id="UP000007735"/>
    </source>
</evidence>
<dbReference type="EMBL" id="HE616890">
    <property type="protein sequence ID" value="CCE96268.1"/>
    <property type="molecule type" value="Genomic_DNA"/>
</dbReference>
<dbReference type="eggNOG" id="ENOG5033457">
    <property type="taxonomic scope" value="Bacteria"/>
</dbReference>
<feature type="transmembrane region" description="Helical" evidence="7">
    <location>
        <begin position="169"/>
        <end position="188"/>
    </location>
</feature>
<evidence type="ECO:0000256" key="2">
    <source>
        <dbReference type="ARBA" id="ARBA00010270"/>
    </source>
</evidence>
<accession>G9A7N8</accession>
<evidence type="ECO:0000313" key="8">
    <source>
        <dbReference type="EMBL" id="CCE96268.1"/>
    </source>
</evidence>
<comment type="function">
    <text evidence="6">Has immunoglobulin-binding and hemagglutination properties, and can bind to mannose. Essential for virulence. May be involved in LPS biosynthesis or polysaccharide transport.</text>
</comment>
<evidence type="ECO:0000256" key="1">
    <source>
        <dbReference type="ARBA" id="ARBA00004167"/>
    </source>
</evidence>
<keyword evidence="7" id="KW-1133">Transmembrane helix</keyword>
<evidence type="ECO:0000256" key="5">
    <source>
        <dbReference type="ARBA" id="ARBA00022734"/>
    </source>
</evidence>
<dbReference type="AlphaFoldDB" id="G9A7N8"/>
<dbReference type="KEGG" id="sfh:SFHH103_01771"/>
<keyword evidence="7" id="KW-0472">Membrane</keyword>
<evidence type="ECO:0000256" key="4">
    <source>
        <dbReference type="ARBA" id="ARBA00022475"/>
    </source>
</evidence>
<evidence type="ECO:0000256" key="7">
    <source>
        <dbReference type="SAM" id="Phobius"/>
    </source>
</evidence>
<protein>
    <recommendedName>
        <fullName evidence="3">Lectin-like protein BA14k</fullName>
    </recommendedName>
</protein>
<sequence>MSKNDAPLFLYERNASRLSERPCLTFETPKHARKSRCFGWRYCAGGRVETLTYAASSEYQQEVIHHPFTSHSANRYHCNRSDVEMKKIGILFLAAATAFTSYGSAQAMPVPSAPQSGSSVELVHHKPWHHRGGPRRAWREAEGARYGYYHGYRGYRYRREGYRRHDNGWWYPLAAFGAGVVIGGAIAAPPRYAEPSYAEPRLPQRHVSWCYDQYRSYRAWDNSFQPYGGPRQQCYSPYY</sequence>